<keyword evidence="2" id="KW-0479">Metal-binding</keyword>
<sequence length="1085" mass="122209">QLEREKGLAPAVKKFPNKRYHYAPFCCSRCKCAFKTMEEWASHYHEMIMSGQPCYGALCIMKKATDKTGKTCFRNSNPEGRVKEEPLDGIPYPCPDTPMIPQNGANKKEVKKEPIDLDDTAQQQPMQSQGSVPNDPVATGSSPAAAEVVIKEEPLDEDDAATAIPSTTTTPVKEEPIDEPSTSYDPQREKKEQDIITVDSDGEEEYTFDCEECNIVFHNTKIYVEHMKEHGYELADEKDVAQYEKGEDPDGPAAKKPKEEPPEDSRYPPLLTREAAPSDKWFPCPQCPVMCSSLADFRKHTYSTHDESKQDSGAITYPCGFCKRQKFSTVEEKNAHEKDCRKIQVAETRWFMVEHGVHCPYCGRRQSNVYVLLHHLMTDHMDTLRKLRKHNRMASEFLPFRCGKCSVGFEDPRVLLNHFRLREEFGVPCNGHIEVHSYEVSVQAANRLEERSLAQLIPKLSIKDDPESGDINSNEWCPRDPKPSTDEECNEMVKCVHCNELWPKAQFKLHFKMEHSRSYYDNAPFKCKICKQFGFHNASIYADHYESCKGPGNMDTWPMSMVEVDCAPHYEVPPAPAALRNKMRPIPIDMGNELRACRFCKNRFTPDGLLKHQKSQHPIEHFTDAPYQCQKCDDVGFYAYHEYDKHLAICTGSKPVDLEDHLLAITVIEIEKRTNAKRLEVPSHRALIDADRRRYGALAAFNRPIKCAFCDAWCTSLPTLDEHHKDAHASRDSLTFMCGGCGIYDEDPRVLRKHLLRASKSGNSRCFDMATLNGSDLLFGPPPSQTVDVNKFMMISPSMTRFGSAFTGGMRSPKSSRPHLTAPQRSSPLTIGVGGMKWRSPTTNMMHAHGVRAIVANQAFSKINGVPVLRQPFMKPKVPLGRKGQLLPIRPLNQLSKSPLSGERSVYRHQQILAAARKREAQNSVKEAPIQKPVIKKSVDFLAPLALPSNPSEATSSSPLVAQEIRKKVDTMTAQYRVSIINTGSGAGRHEASPHSTIPRRLSLASTGLPPQFRSRPVPREPAYLKLLNTYTPSNSSRRVVKSATSQRGECMDSPPRLTPMIAPPSRVHTIIKRPGAQEPKQEPY</sequence>
<reference evidence="11" key="1">
    <citation type="submission" date="2022-10" db="EMBL/GenBank/DDBJ databases">
        <title>Genome assembly of Pristionchus species.</title>
        <authorList>
            <person name="Yoshida K."/>
            <person name="Sommer R.J."/>
        </authorList>
    </citation>
    <scope>NUCLEOTIDE SEQUENCE [LARGE SCALE GENOMIC DNA]</scope>
    <source>
        <strain evidence="11">RS5460</strain>
    </source>
</reference>
<keyword evidence="5" id="KW-0862">Zinc</keyword>
<evidence type="ECO:0000256" key="8">
    <source>
        <dbReference type="SAM" id="MobiDB-lite"/>
    </source>
</evidence>
<dbReference type="PANTHER" id="PTHR24406">
    <property type="entry name" value="TRANSCRIPTIONAL REPRESSOR CTCFL-RELATED"/>
    <property type="match status" value="1"/>
</dbReference>
<dbReference type="InterPro" id="IPR050888">
    <property type="entry name" value="ZnF_C2H2-type_TF"/>
</dbReference>
<keyword evidence="6" id="KW-0539">Nucleus</keyword>
<dbReference type="PROSITE" id="PS00028">
    <property type="entry name" value="ZINC_FINGER_C2H2_1"/>
    <property type="match status" value="3"/>
</dbReference>
<dbReference type="SMART" id="SM00355">
    <property type="entry name" value="ZnF_C2H2"/>
    <property type="match status" value="9"/>
</dbReference>
<dbReference type="Gene3D" id="3.30.160.60">
    <property type="entry name" value="Classic Zinc Finger"/>
    <property type="match status" value="1"/>
</dbReference>
<evidence type="ECO:0000256" key="4">
    <source>
        <dbReference type="ARBA" id="ARBA00022771"/>
    </source>
</evidence>
<feature type="region of interest" description="Disordered" evidence="8">
    <location>
        <begin position="83"/>
        <end position="194"/>
    </location>
</feature>
<dbReference type="EMBL" id="BTRK01000006">
    <property type="protein sequence ID" value="GMR61968.1"/>
    <property type="molecule type" value="Genomic_DNA"/>
</dbReference>
<gene>
    <name evidence="10" type="ORF">PMAYCL1PPCAC_32163</name>
</gene>
<accession>A0AAN5DEC3</accession>
<feature type="region of interest" description="Disordered" evidence="8">
    <location>
        <begin position="808"/>
        <end position="833"/>
    </location>
</feature>
<evidence type="ECO:0000256" key="2">
    <source>
        <dbReference type="ARBA" id="ARBA00022723"/>
    </source>
</evidence>
<dbReference type="Proteomes" id="UP001328107">
    <property type="component" value="Unassembled WGS sequence"/>
</dbReference>
<keyword evidence="11" id="KW-1185">Reference proteome</keyword>
<feature type="compositionally biased region" description="Polar residues" evidence="8">
    <location>
        <begin position="120"/>
        <end position="132"/>
    </location>
</feature>
<evidence type="ECO:0000256" key="1">
    <source>
        <dbReference type="ARBA" id="ARBA00004123"/>
    </source>
</evidence>
<evidence type="ECO:0000313" key="11">
    <source>
        <dbReference type="Proteomes" id="UP001328107"/>
    </source>
</evidence>
<evidence type="ECO:0000259" key="9">
    <source>
        <dbReference type="PROSITE" id="PS50157"/>
    </source>
</evidence>
<keyword evidence="4 7" id="KW-0863">Zinc-finger</keyword>
<feature type="compositionally biased region" description="Basic and acidic residues" evidence="8">
    <location>
        <begin position="256"/>
        <end position="266"/>
    </location>
</feature>
<dbReference type="GO" id="GO:0005634">
    <property type="term" value="C:nucleus"/>
    <property type="evidence" value="ECO:0007669"/>
    <property type="project" value="UniProtKB-SubCell"/>
</dbReference>
<evidence type="ECO:0000256" key="7">
    <source>
        <dbReference type="PROSITE-ProRule" id="PRU00042"/>
    </source>
</evidence>
<keyword evidence="3" id="KW-0677">Repeat</keyword>
<feature type="domain" description="C2H2-type" evidence="9">
    <location>
        <begin position="208"/>
        <end position="235"/>
    </location>
</feature>
<dbReference type="GO" id="GO:0008270">
    <property type="term" value="F:zinc ion binding"/>
    <property type="evidence" value="ECO:0007669"/>
    <property type="project" value="UniProtKB-KW"/>
</dbReference>
<proteinExistence type="predicted"/>
<dbReference type="InterPro" id="IPR013087">
    <property type="entry name" value="Znf_C2H2_type"/>
</dbReference>
<evidence type="ECO:0000256" key="6">
    <source>
        <dbReference type="ARBA" id="ARBA00023242"/>
    </source>
</evidence>
<organism evidence="10 11">
    <name type="scientific">Pristionchus mayeri</name>
    <dbReference type="NCBI Taxonomy" id="1317129"/>
    <lineage>
        <taxon>Eukaryota</taxon>
        <taxon>Metazoa</taxon>
        <taxon>Ecdysozoa</taxon>
        <taxon>Nematoda</taxon>
        <taxon>Chromadorea</taxon>
        <taxon>Rhabditida</taxon>
        <taxon>Rhabditina</taxon>
        <taxon>Diplogasteromorpha</taxon>
        <taxon>Diplogasteroidea</taxon>
        <taxon>Neodiplogasteridae</taxon>
        <taxon>Pristionchus</taxon>
    </lineage>
</organism>
<feature type="compositionally biased region" description="Low complexity" evidence="8">
    <location>
        <begin position="161"/>
        <end position="171"/>
    </location>
</feature>
<feature type="region of interest" description="Disordered" evidence="8">
    <location>
        <begin position="1044"/>
        <end position="1063"/>
    </location>
</feature>
<evidence type="ECO:0000313" key="10">
    <source>
        <dbReference type="EMBL" id="GMR61968.1"/>
    </source>
</evidence>
<feature type="non-terminal residue" evidence="10">
    <location>
        <position position="1"/>
    </location>
</feature>
<comment type="subcellular location">
    <subcellularLocation>
        <location evidence="1">Nucleus</location>
    </subcellularLocation>
</comment>
<name>A0AAN5DEC3_9BILA</name>
<feature type="compositionally biased region" description="Basic and acidic residues" evidence="8">
    <location>
        <begin position="106"/>
        <end position="115"/>
    </location>
</feature>
<protein>
    <recommendedName>
        <fullName evidence="9">C2H2-type domain-containing protein</fullName>
    </recommendedName>
</protein>
<evidence type="ECO:0000256" key="5">
    <source>
        <dbReference type="ARBA" id="ARBA00022833"/>
    </source>
</evidence>
<comment type="caution">
    <text evidence="10">The sequence shown here is derived from an EMBL/GenBank/DDBJ whole genome shotgun (WGS) entry which is preliminary data.</text>
</comment>
<dbReference type="AlphaFoldDB" id="A0AAN5DEC3"/>
<feature type="region of interest" description="Disordered" evidence="8">
    <location>
        <begin position="242"/>
        <end position="270"/>
    </location>
</feature>
<dbReference type="PROSITE" id="PS50157">
    <property type="entry name" value="ZINC_FINGER_C2H2_2"/>
    <property type="match status" value="1"/>
</dbReference>
<evidence type="ECO:0000256" key="3">
    <source>
        <dbReference type="ARBA" id="ARBA00022737"/>
    </source>
</evidence>